<comment type="subcellular location">
    <subcellularLocation>
        <location evidence="5">Bacterial microcompartment</location>
    </subcellularLocation>
</comment>
<evidence type="ECO:0000313" key="6">
    <source>
        <dbReference type="EMBL" id="PHV68086.1"/>
    </source>
</evidence>
<dbReference type="GO" id="GO:0009350">
    <property type="term" value="C:ethanolamine ammonia-lyase complex"/>
    <property type="evidence" value="ECO:0007669"/>
    <property type="project" value="UniProtKB-UniRule"/>
</dbReference>
<dbReference type="EC" id="4.3.1.7" evidence="5"/>
<feature type="binding site" evidence="5">
    <location>
        <position position="196"/>
    </location>
    <ligand>
        <name>adenosylcob(III)alamin</name>
        <dbReference type="ChEBI" id="CHEBI:18408"/>
    </ligand>
</feature>
<dbReference type="Proteomes" id="UP000225108">
    <property type="component" value="Unassembled WGS sequence"/>
</dbReference>
<dbReference type="Gene3D" id="1.10.30.40">
    <property type="entry name" value="Ethanolamine ammonia-lyase light chain (EutC), N-terminal domain"/>
    <property type="match status" value="1"/>
</dbReference>
<evidence type="ECO:0000256" key="3">
    <source>
        <dbReference type="ARBA" id="ARBA00023285"/>
    </source>
</evidence>
<evidence type="ECO:0000256" key="4">
    <source>
        <dbReference type="ARBA" id="ARBA00024446"/>
    </source>
</evidence>
<feature type="binding site" evidence="5">
    <location>
        <position position="167"/>
    </location>
    <ligand>
        <name>adenosylcob(III)alamin</name>
        <dbReference type="ChEBI" id="CHEBI:18408"/>
    </ligand>
</feature>
<evidence type="ECO:0000256" key="1">
    <source>
        <dbReference type="ARBA" id="ARBA00022628"/>
    </source>
</evidence>
<dbReference type="GO" id="GO:0031471">
    <property type="term" value="C:ethanolamine degradation polyhedral organelle"/>
    <property type="evidence" value="ECO:0007669"/>
    <property type="project" value="UniProtKB-UniRule"/>
</dbReference>
<dbReference type="GO" id="GO:0046336">
    <property type="term" value="P:ethanolamine catabolic process"/>
    <property type="evidence" value="ECO:0007669"/>
    <property type="project" value="UniProtKB-UniRule"/>
</dbReference>
<comment type="subunit">
    <text evidence="5">The basic unit is a heterodimer which dimerizes to form tetramers. The heterotetramers trimerize; 6 large subunits form a core ring with 6 small subunits projecting outwards.</text>
</comment>
<dbReference type="PANTHER" id="PTHR39330:SF1">
    <property type="entry name" value="ETHANOLAMINE AMMONIA-LYASE SMALL SUBUNIT"/>
    <property type="match status" value="1"/>
</dbReference>
<keyword evidence="2 5" id="KW-0456">Lyase</keyword>
<evidence type="ECO:0000256" key="5">
    <source>
        <dbReference type="HAMAP-Rule" id="MF_00601"/>
    </source>
</evidence>
<comment type="cofactor">
    <cofactor evidence="5">
        <name>adenosylcob(III)alamin</name>
        <dbReference type="ChEBI" id="CHEBI:18408"/>
    </cofactor>
    <text evidence="5">Binds between the large and small subunits.</text>
</comment>
<dbReference type="RefSeq" id="WP_099381246.1">
    <property type="nucleotide sequence ID" value="NZ_PEBD01000004.1"/>
</dbReference>
<proteinExistence type="inferred from homology"/>
<dbReference type="NCBIfam" id="NF003971">
    <property type="entry name" value="PRK05465.1"/>
    <property type="match status" value="1"/>
</dbReference>
<keyword evidence="1 5" id="KW-0846">Cobalamin</keyword>
<comment type="catalytic activity">
    <reaction evidence="5">
        <text>ethanolamine = acetaldehyde + NH4(+)</text>
        <dbReference type="Rhea" id="RHEA:15313"/>
        <dbReference type="ChEBI" id="CHEBI:15343"/>
        <dbReference type="ChEBI" id="CHEBI:28938"/>
        <dbReference type="ChEBI" id="CHEBI:57603"/>
        <dbReference type="EC" id="4.3.1.7"/>
    </reaction>
</comment>
<protein>
    <recommendedName>
        <fullName evidence="5">Ethanolamine ammonia-lyase small subunit</fullName>
        <shortName evidence="5">EAL small subunit</shortName>
        <ecNumber evidence="5">4.3.1.7</ecNumber>
    </recommendedName>
</protein>
<comment type="caution">
    <text evidence="6">The sequence shown here is derived from an EMBL/GenBank/DDBJ whole genome shotgun (WGS) entry which is preliminary data.</text>
</comment>
<dbReference type="InterPro" id="IPR042251">
    <property type="entry name" value="EutC_C"/>
</dbReference>
<dbReference type="UniPathway" id="UPA00560"/>
<gene>
    <name evidence="5" type="primary">eutC</name>
    <name evidence="6" type="ORF">CSW57_02150</name>
</gene>
<dbReference type="InterPro" id="IPR009246">
    <property type="entry name" value="EutC"/>
</dbReference>
<dbReference type="GO" id="GO:0031419">
    <property type="term" value="F:cobalamin binding"/>
    <property type="evidence" value="ECO:0007669"/>
    <property type="project" value="UniProtKB-UniRule"/>
</dbReference>
<comment type="similarity">
    <text evidence="5">Belongs to the EutC family.</text>
</comment>
<organism evidence="6 7">
    <name type="scientific">Williamsia marianensis</name>
    <dbReference type="NCBI Taxonomy" id="85044"/>
    <lineage>
        <taxon>Bacteria</taxon>
        <taxon>Bacillati</taxon>
        <taxon>Actinomycetota</taxon>
        <taxon>Actinomycetes</taxon>
        <taxon>Mycobacteriales</taxon>
        <taxon>Nocardiaceae</taxon>
        <taxon>Williamsia</taxon>
    </lineage>
</organism>
<evidence type="ECO:0000256" key="2">
    <source>
        <dbReference type="ARBA" id="ARBA00023239"/>
    </source>
</evidence>
<dbReference type="PANTHER" id="PTHR39330">
    <property type="entry name" value="ETHANOLAMINE AMMONIA-LYASE LIGHT CHAIN"/>
    <property type="match status" value="1"/>
</dbReference>
<accession>A0A2G3PQP3</accession>
<name>A0A2G3PQP3_WILMA</name>
<dbReference type="AlphaFoldDB" id="A0A2G3PQP3"/>
<sequence>MSDLWDGLRLRTAARIGLGRTGDSLPTSRVLEFAAAHAAARDAVHQPLDVGGLAAAVAEVGLGEPIVVTSKASDRSEYLRRPDLGRTPDDLTAVSDVSADIGFVLADGLSPIALSEHGVGLLTALKDVLAPRYSLAPPVIATQARVALGDHIGAAQKVGTLIVIIGERPGLSVADSVGIYLTHLPKPGRADSMRNCISNIHPPGGLGYADAARVCAALVEGARKLGRSGVDLKDNSRALT</sequence>
<keyword evidence="3 5" id="KW-0170">Cobalt</keyword>
<dbReference type="InterPro" id="IPR042255">
    <property type="entry name" value="EutC_N"/>
</dbReference>
<dbReference type="Pfam" id="PF05985">
    <property type="entry name" value="EutC"/>
    <property type="match status" value="1"/>
</dbReference>
<dbReference type="GO" id="GO:0008851">
    <property type="term" value="F:ethanolamine ammonia-lyase activity"/>
    <property type="evidence" value="ECO:0007669"/>
    <property type="project" value="UniProtKB-UniRule"/>
</dbReference>
<keyword evidence="4 5" id="KW-1283">Bacterial microcompartment</keyword>
<dbReference type="GO" id="GO:0006520">
    <property type="term" value="P:amino acid metabolic process"/>
    <property type="evidence" value="ECO:0007669"/>
    <property type="project" value="InterPro"/>
</dbReference>
<evidence type="ECO:0000313" key="7">
    <source>
        <dbReference type="Proteomes" id="UP000225108"/>
    </source>
</evidence>
<dbReference type="EMBL" id="PEBD01000004">
    <property type="protein sequence ID" value="PHV68086.1"/>
    <property type="molecule type" value="Genomic_DNA"/>
</dbReference>
<dbReference type="Gene3D" id="3.40.50.11240">
    <property type="entry name" value="Ethanolamine ammonia-lyase light chain (EutC)"/>
    <property type="match status" value="1"/>
</dbReference>
<reference evidence="6 7" key="1">
    <citation type="submission" date="2017-10" db="EMBL/GenBank/DDBJ databases">
        <title>The draft genome sequence of Williamsia sp. BULT 1.1 isolated from the semi-arid grassland soils from South Africa.</title>
        <authorList>
            <person name="Kabwe M.H."/>
            <person name="Govender N."/>
            <person name="Mutseka Lunga P."/>
            <person name="Vikram S."/>
            <person name="Makhalanyane T.P."/>
        </authorList>
    </citation>
    <scope>NUCLEOTIDE SEQUENCE [LARGE SCALE GENOMIC DNA]</scope>
    <source>
        <strain evidence="6 7">BULT 1.1</strain>
    </source>
</reference>
<comment type="function">
    <text evidence="5">Catalyzes the deamination of various vicinal amino-alcohols to oxo compounds. Allows this organism to utilize ethanolamine as the sole source of nitrogen and carbon in the presence of external vitamin B12.</text>
</comment>
<dbReference type="HAMAP" id="MF_00601">
    <property type="entry name" value="EutC"/>
    <property type="match status" value="1"/>
</dbReference>
<dbReference type="PIRSF" id="PIRSF018982">
    <property type="entry name" value="EutC"/>
    <property type="match status" value="1"/>
</dbReference>
<comment type="pathway">
    <text evidence="5">Amine and polyamine degradation; ethanolamine degradation.</text>
</comment>
<feature type="binding site" evidence="5">
    <location>
        <position position="146"/>
    </location>
    <ligand>
        <name>adenosylcob(III)alamin</name>
        <dbReference type="ChEBI" id="CHEBI:18408"/>
    </ligand>
</feature>